<dbReference type="Proteomes" id="UP000000329">
    <property type="component" value="Chromosome"/>
</dbReference>
<sequence>MQDQDRDTPFDPPEPPLTYAELWHGADVLIRKAGEDEASSRWVFLSALLMLSLCLEAYLNHAGPLLFGSTWSEGPQALVHKNVRARLALICTACGVEWSARRKYWTVASTLIDLRTSLVLARQTRLNAAADTRTQEQSGVVDPSWSPYCNRAVVLDYRAELRSLLASIHGRLPAQGRGNLFALSS</sequence>
<accession>D8IYB1</accession>
<protein>
    <submittedName>
        <fullName evidence="1">Uncharacterized protein</fullName>
    </submittedName>
</protein>
<dbReference type="OrthoDB" id="8724154at2"/>
<dbReference type="EMBL" id="CP002039">
    <property type="protein sequence ID" value="ADJ62071.1"/>
    <property type="molecule type" value="Genomic_DNA"/>
</dbReference>
<evidence type="ECO:0000313" key="2">
    <source>
        <dbReference type="Proteomes" id="UP000000329"/>
    </source>
</evidence>
<keyword evidence="2" id="KW-1185">Reference proteome</keyword>
<reference evidence="1 2" key="1">
    <citation type="submission" date="2010-04" db="EMBL/GenBank/DDBJ databases">
        <title>The genome of Herbaspirillum seropedicae SmR1, an endophytic, nitrogen-fixing, plant-growth promoting beta-Proteobacteria.</title>
        <authorList>
            <person name="Pedrosa F.O."/>
            <person name="Monteiro R.A."/>
            <person name="Wassem R."/>
            <person name="Cruz L.M."/>
            <person name="Ayub R.A."/>
            <person name="Colauto N.B."/>
            <person name="Fernandez M.A."/>
            <person name="Fungaro M.H.P."/>
            <person name="Grisard E.C."/>
            <person name="Hungria M."/>
            <person name="Madeira H.M.F."/>
            <person name="Nodari R.O."/>
            <person name="Osaku C.A."/>
            <person name="Petzl-Erler M.L."/>
            <person name="Terenzi H."/>
            <person name="Vieira L.G.E."/>
            <person name="Almeida M.I.M."/>
            <person name="Alves L.R."/>
            <person name="Arantes O.M.N."/>
            <person name="Balsanelli E."/>
            <person name="Barcellos F.G."/>
            <person name="Baura V.A."/>
            <person name="Binde D.R."/>
            <person name="Campo R.J."/>
            <person name="Chubatsu L.S."/>
            <person name="Chueire L.M.O."/>
            <person name="Ciferri R.R."/>
            <person name="Correa L.C."/>
            <person name="da Conceicao Silva J.L."/>
            <person name="Dabul A.N.G."/>
            <person name="Dambros B.P."/>
            <person name="Faoro H."/>
            <person name="Favetti A."/>
            <person name="Friedermann G."/>
            <person name="Furlaneto M.C."/>
            <person name="Gasques L.S."/>
            <person name="Gimenes C.C.T."/>
            <person name="Gioppo N.M.R."/>
            <person name="Glienke-Blanco C."/>
            <person name="Godoy L.P."/>
            <person name="Guerra M.P."/>
            <person name="Karp S."/>
            <person name="Kava-Cordeiro V."/>
            <person name="Margarido V.P."/>
            <person name="Mathioni S.M."/>
            <person name="Menck-Soares M.A."/>
            <person name="Murace N.K."/>
            <person name="Nicolas M.F."/>
            <person name="Oliveira C.E.C."/>
            <person name="Pagnan N.A.B."/>
            <person name="Pamphile J.A."/>
            <person name="Patussi E.V."/>
            <person name="Pereira L.F.P."/>
            <person name="Pereira-Ferrari L."/>
            <person name="Pinto F.G.S."/>
            <person name="Precoma C."/>
            <person name="Prioli A.J."/>
            <person name="Prioli S.M.A.P."/>
            <person name="Raittz R.T."/>
            <person name="Ramos H.J.O."/>
            <person name="Ribeiro E.M.S.F."/>
            <person name="Rigo L.U."/>
            <person name="Rocha C.L.M.S.C."/>
            <person name="Rocha S.N."/>
            <person name="Santos K."/>
            <person name="Satori D."/>
            <person name="Silva A.G."/>
            <person name="Simao R.C.G."/>
            <person name="Soares M.A.M."/>
            <person name="Souza E.M."/>
            <person name="Steffens M.B.R."/>
            <person name="Steindel M."/>
            <person name="Tadra-Sfeir M.Z."/>
            <person name="Takahashi E.K."/>
            <person name="Torres R.A."/>
            <person name="Valle J.S."/>
            <person name="Vernal J.I."/>
            <person name="Vilas-Boas L.A."/>
            <person name="Watanabe M.A.E."/>
            <person name="Weiss V.A."/>
            <person name="Yates M.A."/>
            <person name="Souza E.M."/>
        </authorList>
    </citation>
    <scope>NUCLEOTIDE SEQUENCE [LARGE SCALE GENOMIC DNA]</scope>
    <source>
        <strain evidence="1 2">SmR1</strain>
    </source>
</reference>
<name>D8IYB1_HERSS</name>
<dbReference type="eggNOG" id="ENOG50337N8">
    <property type="taxonomic scope" value="Bacteria"/>
</dbReference>
<dbReference type="GeneID" id="29390327"/>
<dbReference type="AlphaFoldDB" id="D8IYB1"/>
<dbReference type="HOGENOM" id="CLU_1353561_0_0_4"/>
<proteinExistence type="predicted"/>
<evidence type="ECO:0000313" key="1">
    <source>
        <dbReference type="EMBL" id="ADJ62071.1"/>
    </source>
</evidence>
<dbReference type="KEGG" id="hse:Hsero_0552"/>
<dbReference type="RefSeq" id="WP_013232589.1">
    <property type="nucleotide sequence ID" value="NC_014323.1"/>
</dbReference>
<organism evidence="1 2">
    <name type="scientific">Herbaspirillum seropedicae (strain SmR1)</name>
    <dbReference type="NCBI Taxonomy" id="757424"/>
    <lineage>
        <taxon>Bacteria</taxon>
        <taxon>Pseudomonadati</taxon>
        <taxon>Pseudomonadota</taxon>
        <taxon>Betaproteobacteria</taxon>
        <taxon>Burkholderiales</taxon>
        <taxon>Oxalobacteraceae</taxon>
        <taxon>Herbaspirillum</taxon>
    </lineage>
</organism>
<gene>
    <name evidence="1" type="ordered locus">Hsero_0552</name>
</gene>